<protein>
    <submittedName>
        <fullName evidence="1">Uncharacterized protein</fullName>
    </submittedName>
</protein>
<reference evidence="2" key="1">
    <citation type="submission" date="2017-06" db="EMBL/GenBank/DDBJ databases">
        <authorList>
            <person name="Varghese N."/>
            <person name="Submissions S."/>
        </authorList>
    </citation>
    <scope>NUCLEOTIDE SEQUENCE [LARGE SCALE GENOMIC DNA]</scope>
    <source>
        <strain evidence="2">5C</strain>
    </source>
</reference>
<organism evidence="1 2">
    <name type="scientific">Belliella buryatensis</name>
    <dbReference type="NCBI Taxonomy" id="1500549"/>
    <lineage>
        <taxon>Bacteria</taxon>
        <taxon>Pseudomonadati</taxon>
        <taxon>Bacteroidota</taxon>
        <taxon>Cytophagia</taxon>
        <taxon>Cytophagales</taxon>
        <taxon>Cyclobacteriaceae</taxon>
        <taxon>Belliella</taxon>
    </lineage>
</organism>
<accession>A0A239DN89</accession>
<gene>
    <name evidence="1" type="ORF">SAMN06295967_107138</name>
</gene>
<proteinExistence type="predicted"/>
<dbReference type="EMBL" id="FZOK01000007">
    <property type="protein sequence ID" value="SNS33581.1"/>
    <property type="molecule type" value="Genomic_DNA"/>
</dbReference>
<dbReference type="Proteomes" id="UP000198480">
    <property type="component" value="Unassembled WGS sequence"/>
</dbReference>
<name>A0A239DN89_9BACT</name>
<dbReference type="RefSeq" id="WP_170932460.1">
    <property type="nucleotide sequence ID" value="NZ_FZOK01000007.1"/>
</dbReference>
<evidence type="ECO:0000313" key="1">
    <source>
        <dbReference type="EMBL" id="SNS33581.1"/>
    </source>
</evidence>
<dbReference type="AlphaFoldDB" id="A0A239DN89"/>
<sequence>MNHDLIAQTLRTYFLEKGKTIKLIQRYLRMKYHLIMDEKLLEKRLQNLSVN</sequence>
<keyword evidence="2" id="KW-1185">Reference proteome</keyword>
<evidence type="ECO:0000313" key="2">
    <source>
        <dbReference type="Proteomes" id="UP000198480"/>
    </source>
</evidence>